<dbReference type="RefSeq" id="YP_013605309.1">
    <property type="nucleotide sequence ID" value="NC_133304.1"/>
</dbReference>
<evidence type="ECO:0000313" key="4">
    <source>
        <dbReference type="Proteomes" id="UP001302343"/>
    </source>
</evidence>
<dbReference type="PANTHER" id="PTHR24023">
    <property type="entry name" value="COLLAGEN ALPHA"/>
    <property type="match status" value="1"/>
</dbReference>
<name>A0AA87CDA9_9CAUD</name>
<dbReference type="GO" id="GO:0030198">
    <property type="term" value="P:extracellular matrix organization"/>
    <property type="evidence" value="ECO:0007669"/>
    <property type="project" value="TreeGrafter"/>
</dbReference>
<feature type="compositionally biased region" description="Low complexity" evidence="1">
    <location>
        <begin position="125"/>
        <end position="147"/>
    </location>
</feature>
<dbReference type="Pfam" id="PF24243">
    <property type="entry name" value="Phage_tail_C"/>
    <property type="match status" value="1"/>
</dbReference>
<gene>
    <name evidence="3" type="ORF">vir323_00017</name>
</gene>
<dbReference type="GO" id="GO:0031012">
    <property type="term" value="C:extracellular matrix"/>
    <property type="evidence" value="ECO:0007669"/>
    <property type="project" value="TreeGrafter"/>
</dbReference>
<dbReference type="Pfam" id="PF01391">
    <property type="entry name" value="Collagen"/>
    <property type="match status" value="1"/>
</dbReference>
<dbReference type="Proteomes" id="UP001302343">
    <property type="component" value="Segment"/>
</dbReference>
<accession>A0AA87CDA9</accession>
<feature type="region of interest" description="Disordered" evidence="1">
    <location>
        <begin position="80"/>
        <end position="147"/>
    </location>
</feature>
<feature type="region of interest" description="Disordered" evidence="1">
    <location>
        <begin position="246"/>
        <end position="265"/>
    </location>
</feature>
<dbReference type="GO" id="GO:0030020">
    <property type="term" value="F:extracellular matrix structural constituent conferring tensile strength"/>
    <property type="evidence" value="ECO:0007669"/>
    <property type="project" value="TreeGrafter"/>
</dbReference>
<evidence type="ECO:0000259" key="2">
    <source>
        <dbReference type="Pfam" id="PF24243"/>
    </source>
</evidence>
<dbReference type="PANTHER" id="PTHR24023:SF1082">
    <property type="entry name" value="COLLAGEN TRIPLE HELIX REPEAT"/>
    <property type="match status" value="1"/>
</dbReference>
<feature type="compositionally biased region" description="Basic and acidic residues" evidence="1">
    <location>
        <begin position="90"/>
        <end position="123"/>
    </location>
</feature>
<dbReference type="EMBL" id="BK063679">
    <property type="protein sequence ID" value="DBA35529.1"/>
    <property type="molecule type" value="Genomic_DNA"/>
</dbReference>
<reference evidence="3 4" key="1">
    <citation type="journal article" date="2023" name="Nat. Microbiol.">
        <title>A compendium of viruses from methanogenic archaea reveals their diversity and adaptations to the gut environment.</title>
        <authorList>
            <person name="Medvedeva S."/>
            <person name="Borrel G."/>
            <person name="Krupovic M."/>
            <person name="Gribaldo S."/>
        </authorList>
    </citation>
    <scope>NUCLEOTIDE SEQUENCE [LARGE SCALE GENOMIC DNA]</scope>
</reference>
<feature type="region of interest" description="Disordered" evidence="1">
    <location>
        <begin position="195"/>
        <end position="220"/>
    </location>
</feature>
<feature type="domain" description="Minor tail protein gp31 C-terminal" evidence="2">
    <location>
        <begin position="396"/>
        <end position="419"/>
    </location>
</feature>
<dbReference type="InterPro" id="IPR008160">
    <property type="entry name" value="Collagen"/>
</dbReference>
<evidence type="ECO:0000313" key="3">
    <source>
        <dbReference type="EMBL" id="DBA35529.1"/>
    </source>
</evidence>
<feature type="region of interest" description="Disordered" evidence="1">
    <location>
        <begin position="279"/>
        <end position="311"/>
    </location>
</feature>
<proteinExistence type="predicted"/>
<organism evidence="3 4">
    <name type="scientific">Caudoviricetes sp. vir323</name>
    <dbReference type="NCBI Taxonomy" id="3068356"/>
    <lineage>
        <taxon>Viruses</taxon>
        <taxon>Duplodnaviria</taxon>
        <taxon>Heunggongvirae</taxon>
        <taxon>Uroviricota</taxon>
        <taxon>Caudoviricetes</taxon>
    </lineage>
</organism>
<feature type="compositionally biased region" description="Low complexity" evidence="1">
    <location>
        <begin position="288"/>
        <end position="303"/>
    </location>
</feature>
<dbReference type="InterPro" id="IPR050149">
    <property type="entry name" value="Collagen_superfamily"/>
</dbReference>
<protein>
    <submittedName>
        <fullName evidence="3">Tail fiber protein</fullName>
    </submittedName>
</protein>
<dbReference type="GO" id="GO:0005615">
    <property type="term" value="C:extracellular space"/>
    <property type="evidence" value="ECO:0007669"/>
    <property type="project" value="TreeGrafter"/>
</dbReference>
<dbReference type="InterPro" id="IPR056923">
    <property type="entry name" value="Minor_tail_gp31_C"/>
</dbReference>
<dbReference type="GeneID" id="300198939"/>
<dbReference type="Gene3D" id="1.20.5.320">
    <property type="entry name" value="6-Phosphogluconate Dehydrogenase, domain 3"/>
    <property type="match status" value="1"/>
</dbReference>
<sequence length="421" mass="43557">MEQVINLAEEEWIEIGPVKGDTGAKGDTGDIGIGTIIKGHYDNYSEFIAVHPSGSLGDAYIVEGSYYYWNENGWVNAGSVKGDTGPQGDKGVKGDTGAKGDTGNKGDTGDTGEKGDPGPKGDTGDTGAIGPAGATGPKGDTGATGTGITIKGSYTTYEELIHDHPTGNDGDSYLVNGSLYVWNGTSWENVGNIKGEKGDTGPQGIQGVKGDTGETGDTGFSPIVNVDHVTGQIIITTEDGSSTISFSELKGDTGSQGVKGDTGDTGKAFEYSDFSPEQIAGLKGETGDTGPAGATGPKGDTGATGQGSDEEAGWKLPVDKIQTTSTLPTGVSKGYRVAICTSSLMAIKEYNGSSWDTESLDPYSVIPLKHSGSIQMYLAKASGPVYMGVDYGVFGKFRFMTQAAYDALSSYDEDTIYFVRS</sequence>
<evidence type="ECO:0000256" key="1">
    <source>
        <dbReference type="SAM" id="MobiDB-lite"/>
    </source>
</evidence>
<keyword evidence="4" id="KW-1185">Reference proteome</keyword>